<evidence type="ECO:0000313" key="1">
    <source>
        <dbReference type="EMBL" id="KAF2154508.1"/>
    </source>
</evidence>
<accession>A0A9P4J2Z3</accession>
<reference evidence="1" key="1">
    <citation type="journal article" date="2020" name="Stud. Mycol.">
        <title>101 Dothideomycetes genomes: a test case for predicting lifestyles and emergence of pathogens.</title>
        <authorList>
            <person name="Haridas S."/>
            <person name="Albert R."/>
            <person name="Binder M."/>
            <person name="Bloem J."/>
            <person name="Labutti K."/>
            <person name="Salamov A."/>
            <person name="Andreopoulos B."/>
            <person name="Baker S."/>
            <person name="Barry K."/>
            <person name="Bills G."/>
            <person name="Bluhm B."/>
            <person name="Cannon C."/>
            <person name="Castanera R."/>
            <person name="Culley D."/>
            <person name="Daum C."/>
            <person name="Ezra D."/>
            <person name="Gonzalez J."/>
            <person name="Henrissat B."/>
            <person name="Kuo A."/>
            <person name="Liang C."/>
            <person name="Lipzen A."/>
            <person name="Lutzoni F."/>
            <person name="Magnuson J."/>
            <person name="Mondo S."/>
            <person name="Nolan M."/>
            <person name="Ohm R."/>
            <person name="Pangilinan J."/>
            <person name="Park H.-J."/>
            <person name="Ramirez L."/>
            <person name="Alfaro M."/>
            <person name="Sun H."/>
            <person name="Tritt A."/>
            <person name="Yoshinaga Y."/>
            <person name="Zwiers L.-H."/>
            <person name="Turgeon B."/>
            <person name="Goodwin S."/>
            <person name="Spatafora J."/>
            <person name="Crous P."/>
            <person name="Grigoriev I."/>
        </authorList>
    </citation>
    <scope>NUCLEOTIDE SEQUENCE</scope>
    <source>
        <strain evidence="1">CBS 260.36</strain>
    </source>
</reference>
<dbReference type="Gene3D" id="2.120.10.70">
    <property type="entry name" value="Fucose-specific lectin"/>
    <property type="match status" value="1"/>
</dbReference>
<dbReference type="EMBL" id="ML996083">
    <property type="protein sequence ID" value="KAF2154508.1"/>
    <property type="molecule type" value="Genomic_DNA"/>
</dbReference>
<dbReference type="AlphaFoldDB" id="A0A9P4J2Z3"/>
<protein>
    <recommendedName>
        <fullName evidence="3">Fucose-specific lectin</fullName>
    </recommendedName>
</protein>
<proteinExistence type="predicted"/>
<organism evidence="1 2">
    <name type="scientific">Myriangium duriaei CBS 260.36</name>
    <dbReference type="NCBI Taxonomy" id="1168546"/>
    <lineage>
        <taxon>Eukaryota</taxon>
        <taxon>Fungi</taxon>
        <taxon>Dikarya</taxon>
        <taxon>Ascomycota</taxon>
        <taxon>Pezizomycotina</taxon>
        <taxon>Dothideomycetes</taxon>
        <taxon>Dothideomycetidae</taxon>
        <taxon>Myriangiales</taxon>
        <taxon>Myriangiaceae</taxon>
        <taxon>Myriangium</taxon>
    </lineage>
</organism>
<dbReference type="Proteomes" id="UP000799439">
    <property type="component" value="Unassembled WGS sequence"/>
</dbReference>
<gene>
    <name evidence="1" type="ORF">K461DRAFT_319061</name>
</gene>
<dbReference type="OrthoDB" id="5425025at2759"/>
<keyword evidence="2" id="KW-1185">Reference proteome</keyword>
<comment type="caution">
    <text evidence="1">The sequence shown here is derived from an EMBL/GenBank/DDBJ whole genome shotgun (WGS) entry which is preliminary data.</text>
</comment>
<name>A0A9P4J2Z3_9PEZI</name>
<evidence type="ECO:0000313" key="2">
    <source>
        <dbReference type="Proteomes" id="UP000799439"/>
    </source>
</evidence>
<evidence type="ECO:0008006" key="3">
    <source>
        <dbReference type="Google" id="ProtNLM"/>
    </source>
</evidence>
<sequence>MAYCNLCTSSEKTTETTTGSVDMSAISTLLNPLAVKEHELLTFWVDRVGHLSLTQTRQPLQHQKLSNTNINKQIGTLTKSSSVVALEYNGLISVYGCNGGVVQRLSPTVESLQFDITVPKGSPLAGVTNSAKNTAWLYYFTATDDDNDDDQNDEFSIVEYNVNRGRGTVVTHQTSRPGSKLAAAIFPDAAGAGSRRVFFQPKRTNFIHFSAPEHENDQRLAGTDISRKGTPLAACTVTKGRSGETWIYLYFVDGQHDLHRSRIGKNGRTDTTRVSRAPKLASWSPLAVTTWENHNLLTFINGEGLLTHHADQHSVTGMNGTTDGGSAEKWSYLYFVDPDDTLHRARVGDISRVDRTPSMARWSQLAASAGEKHGLISFVADRKCDRKCESCEDILELPCR</sequence>